<dbReference type="VEuPathDB" id="TriTrypDB:C4B63_90g57"/>
<dbReference type="VEuPathDB" id="TriTrypDB:TcBrA4_0024910"/>
<keyword evidence="3" id="KW-0812">Transmembrane</keyword>
<accession>A0A2V2WMN9</accession>
<feature type="region of interest" description="Disordered" evidence="2">
    <location>
        <begin position="314"/>
        <end position="333"/>
    </location>
</feature>
<dbReference type="VEuPathDB" id="TriTrypDB:TcCLB.506337.140"/>
<organism evidence="4 5">
    <name type="scientific">Trypanosoma cruzi</name>
    <dbReference type="NCBI Taxonomy" id="5693"/>
    <lineage>
        <taxon>Eukaryota</taxon>
        <taxon>Discoba</taxon>
        <taxon>Euglenozoa</taxon>
        <taxon>Kinetoplastea</taxon>
        <taxon>Metakinetoplastina</taxon>
        <taxon>Trypanosomatida</taxon>
        <taxon>Trypanosomatidae</taxon>
        <taxon>Trypanosoma</taxon>
        <taxon>Schizotrypanum</taxon>
    </lineage>
</organism>
<proteinExistence type="predicted"/>
<feature type="transmembrane region" description="Helical" evidence="3">
    <location>
        <begin position="12"/>
        <end position="29"/>
    </location>
</feature>
<comment type="caution">
    <text evidence="4">The sequence shown here is derived from an EMBL/GenBank/DDBJ whole genome shotgun (WGS) entry which is preliminary data.</text>
</comment>
<name>A0A2V2WMN9_TRYCR</name>
<dbReference type="VEuPathDB" id="TriTrypDB:TcCL_NonESM13133"/>
<dbReference type="VEuPathDB" id="TriTrypDB:Tc_MARK_7101"/>
<dbReference type="EMBL" id="PRFC01000076">
    <property type="protein sequence ID" value="PWV09687.1"/>
    <property type="molecule type" value="Genomic_DNA"/>
</dbReference>
<dbReference type="VEuPathDB" id="TriTrypDB:TcCL_NonESM01780"/>
<evidence type="ECO:0000313" key="4">
    <source>
        <dbReference type="EMBL" id="PWV09687.1"/>
    </source>
</evidence>
<dbReference type="VEuPathDB" id="TriTrypDB:TcG_08304"/>
<keyword evidence="1" id="KW-0175">Coiled coil</keyword>
<gene>
    <name evidence="4" type="ORF">C3747_76g165</name>
</gene>
<feature type="coiled-coil region" evidence="1">
    <location>
        <begin position="116"/>
        <end position="196"/>
    </location>
</feature>
<dbReference type="VEuPathDB" id="TriTrypDB:ECC02_007447"/>
<dbReference type="VEuPathDB" id="TriTrypDB:BCY84_11840"/>
<feature type="region of interest" description="Disordered" evidence="2">
    <location>
        <begin position="78"/>
        <end position="113"/>
    </location>
</feature>
<dbReference type="VEuPathDB" id="TriTrypDB:TCDM_02293"/>
<dbReference type="VEuPathDB" id="TriTrypDB:TCSYLVIO_008135"/>
<keyword evidence="3" id="KW-1133">Transmembrane helix</keyword>
<feature type="compositionally biased region" description="Low complexity" evidence="2">
    <location>
        <begin position="80"/>
        <end position="94"/>
    </location>
</feature>
<reference evidence="4 5" key="1">
    <citation type="journal article" date="2018" name="Microb. Genom.">
        <title>Expanding an expanded genome: long-read sequencing of Trypanosoma cruzi.</title>
        <authorList>
            <person name="Berna L."/>
            <person name="Rodriguez M."/>
            <person name="Chiribao M.L."/>
            <person name="Parodi-Talice A."/>
            <person name="Pita S."/>
            <person name="Rijo G."/>
            <person name="Alvarez-Valin F."/>
            <person name="Robello C."/>
        </authorList>
    </citation>
    <scope>NUCLEOTIDE SEQUENCE [LARGE SCALE GENOMIC DNA]</scope>
    <source>
        <strain evidence="4 5">TCC</strain>
    </source>
</reference>
<evidence type="ECO:0000256" key="3">
    <source>
        <dbReference type="SAM" id="Phobius"/>
    </source>
</evidence>
<keyword evidence="3" id="KW-0472">Membrane</keyword>
<sequence length="808" mass="89618">MRGSGRKSVEGSHLVFVCVFFFFFLWWLPGRRLFFHHRMSVDPLLPASEERQELERLLKENRKLREANALLRVSADTKRASANNGSAKNASATAEEVRDNTGPSDESVDVNASSKAANVKRLKEDLQHCRKELEQALHEQKEAKEEYKQLKSIFESFVVESCEREEACKLLFARVYEEVEEQKKLCEGLQRQLQERRPAVVAPQVATPAAAVVGMDPSSLYDLVDNLRSSLSELEHRLGYSGDAGSRHTAPAAGVAASRVAREKARSTVVVGTTLRGDTHRQTQEVLGHHHSQEAESAVRLVVPAKGAGALRATAMPGSQSTTTERKKRGRKKLSEIETVKRHAGESVSEASAASLFKGFVPVIAKQKGLVVNFGQEPIADYLGLLEKTDLGNVDVLRRELMNFCGTDVNTLASYAVEHFLSKSLLKAPLVTLWKNTERVMHIGKDVFSAFMKQAVRKLVRLLGPECAAEIDHTPQLRCLALVVRMACAISLRDTAQGGDAFFVTFYECTVSALRSWRLGSSAGEQRHVLGPWMVVVQHLCGFVEEIHEIVRYYANSERVLEELTIPNSLTRYAVQAIMASCYFTSSPQSPVAPLGSDAHADMDMWINFCDAMDWSHNELPLKMIESAAAKILAHSKDVLKRGEALLSLRLLVLQKGLGLLQTLTEELRFSGDEVDIDAAFAELFSLAVIDLQLEDPRDEQWGRAMAFFAEYLSANSVEQSKSNEELLAACKGTHLLVLRAMLQLCHGAGGAISEESAEQLAKALQWAKALHVGLERSMREKKTSVLVHPFQSTLLGQQLRYLCSQEL</sequence>
<evidence type="ECO:0000256" key="1">
    <source>
        <dbReference type="SAM" id="Coils"/>
    </source>
</evidence>
<feature type="coiled-coil region" evidence="1">
    <location>
        <begin position="47"/>
        <end position="74"/>
    </location>
</feature>
<dbReference type="AlphaFoldDB" id="A0A2V2WMN9"/>
<dbReference type="VEuPathDB" id="TriTrypDB:C3747_76g165"/>
<protein>
    <submittedName>
        <fullName evidence="4">Uncharacterized protein</fullName>
    </submittedName>
</protein>
<evidence type="ECO:0000313" key="5">
    <source>
        <dbReference type="Proteomes" id="UP000246078"/>
    </source>
</evidence>
<evidence type="ECO:0000256" key="2">
    <source>
        <dbReference type="SAM" id="MobiDB-lite"/>
    </source>
</evidence>
<dbReference type="Proteomes" id="UP000246078">
    <property type="component" value="Unassembled WGS sequence"/>
</dbReference>